<dbReference type="Proteomes" id="UP000306229">
    <property type="component" value="Chromosome"/>
</dbReference>
<protein>
    <recommendedName>
        <fullName evidence="4">Secreted protein</fullName>
    </recommendedName>
</protein>
<name>A0A5B7TQ45_9FLAO</name>
<dbReference type="InterPro" id="IPR058512">
    <property type="entry name" value="DUF8199"/>
</dbReference>
<dbReference type="EMBL" id="CP040749">
    <property type="protein sequence ID" value="QCX38338.1"/>
    <property type="molecule type" value="Genomic_DNA"/>
</dbReference>
<proteinExistence type="predicted"/>
<organism evidence="2 3">
    <name type="scientific">Aureibaculum algae</name>
    <dbReference type="NCBI Taxonomy" id="2584122"/>
    <lineage>
        <taxon>Bacteria</taxon>
        <taxon>Pseudomonadati</taxon>
        <taxon>Bacteroidota</taxon>
        <taxon>Flavobacteriia</taxon>
        <taxon>Flavobacteriales</taxon>
        <taxon>Flavobacteriaceae</taxon>
        <taxon>Aureibaculum</taxon>
    </lineage>
</organism>
<evidence type="ECO:0000256" key="1">
    <source>
        <dbReference type="SAM" id="SignalP"/>
    </source>
</evidence>
<dbReference type="InterPro" id="IPR058060">
    <property type="entry name" value="HYC_CC_PP"/>
</dbReference>
<dbReference type="KEGG" id="fbe:FF125_07800"/>
<sequence length="137" mass="15816">MKQLFFKISSFLMAIVVLFSTLSFSIDTHYCGDTMVDTAIFHKVDTCGMEMEKTSTKDCNITIKDCCTDEQISINGQAELKISFDKLTSNQQLFVASFIYSYIDRFEGLEKNVTSYRDYAPPLVFRQIYKLDETYII</sequence>
<evidence type="ECO:0008006" key="4">
    <source>
        <dbReference type="Google" id="ProtNLM"/>
    </source>
</evidence>
<dbReference type="OrthoDB" id="1493875at2"/>
<feature type="signal peptide" evidence="1">
    <location>
        <begin position="1"/>
        <end position="25"/>
    </location>
</feature>
<dbReference type="AlphaFoldDB" id="A0A5B7TQ45"/>
<evidence type="ECO:0000313" key="3">
    <source>
        <dbReference type="Proteomes" id="UP000306229"/>
    </source>
</evidence>
<reference evidence="2 3" key="1">
    <citation type="submission" date="2019-05" db="EMBL/GenBank/DDBJ databases">
        <title>Algicella ahnfeltiae gen. nov., sp. nov., a novel marine bacterium of the family Flavobacteriaceae isolated from a red alga.</title>
        <authorList>
            <person name="Nedashkovskaya O.I."/>
            <person name="Kukhlevskiy A.D."/>
            <person name="Kim S.-G."/>
            <person name="Zhukova N.V."/>
            <person name="Mikhailov V.V."/>
        </authorList>
    </citation>
    <scope>NUCLEOTIDE SEQUENCE [LARGE SCALE GENOMIC DNA]</scope>
    <source>
        <strain evidence="2 3">10Alg115</strain>
    </source>
</reference>
<keyword evidence="3" id="KW-1185">Reference proteome</keyword>
<evidence type="ECO:0000313" key="2">
    <source>
        <dbReference type="EMBL" id="QCX38338.1"/>
    </source>
</evidence>
<feature type="chain" id="PRO_5022701118" description="Secreted protein" evidence="1">
    <location>
        <begin position="26"/>
        <end position="137"/>
    </location>
</feature>
<gene>
    <name evidence="2" type="ORF">FF125_07800</name>
</gene>
<dbReference type="RefSeq" id="WP_138949233.1">
    <property type="nucleotide sequence ID" value="NZ_CP040749.1"/>
</dbReference>
<dbReference type="NCBIfam" id="NF047658">
    <property type="entry name" value="HYC_CC_PP"/>
    <property type="match status" value="1"/>
</dbReference>
<keyword evidence="1" id="KW-0732">Signal</keyword>
<accession>A0A5B7TQ45</accession>
<dbReference type="Pfam" id="PF26622">
    <property type="entry name" value="DUF8199"/>
    <property type="match status" value="1"/>
</dbReference>